<organism evidence="1 2">
    <name type="scientific">Phascolomyces articulosus</name>
    <dbReference type="NCBI Taxonomy" id="60185"/>
    <lineage>
        <taxon>Eukaryota</taxon>
        <taxon>Fungi</taxon>
        <taxon>Fungi incertae sedis</taxon>
        <taxon>Mucoromycota</taxon>
        <taxon>Mucoromycotina</taxon>
        <taxon>Mucoromycetes</taxon>
        <taxon>Mucorales</taxon>
        <taxon>Lichtheimiaceae</taxon>
        <taxon>Phascolomyces</taxon>
    </lineage>
</organism>
<dbReference type="AlphaFoldDB" id="A0AAD5PCI7"/>
<keyword evidence="2" id="KW-1185">Reference proteome</keyword>
<evidence type="ECO:0008006" key="3">
    <source>
        <dbReference type="Google" id="ProtNLM"/>
    </source>
</evidence>
<accession>A0AAD5PCI7</accession>
<proteinExistence type="predicted"/>
<comment type="caution">
    <text evidence="1">The sequence shown here is derived from an EMBL/GenBank/DDBJ whole genome shotgun (WGS) entry which is preliminary data.</text>
</comment>
<reference evidence="1" key="2">
    <citation type="submission" date="2023-02" db="EMBL/GenBank/DDBJ databases">
        <authorList>
            <consortium name="DOE Joint Genome Institute"/>
            <person name="Mondo S.J."/>
            <person name="Chang Y."/>
            <person name="Wang Y."/>
            <person name="Ahrendt S."/>
            <person name="Andreopoulos W."/>
            <person name="Barry K."/>
            <person name="Beard J."/>
            <person name="Benny G.L."/>
            <person name="Blankenship S."/>
            <person name="Bonito G."/>
            <person name="Cuomo C."/>
            <person name="Desiro A."/>
            <person name="Gervers K.A."/>
            <person name="Hundley H."/>
            <person name="Kuo A."/>
            <person name="LaButti K."/>
            <person name="Lang B.F."/>
            <person name="Lipzen A."/>
            <person name="O'Donnell K."/>
            <person name="Pangilinan J."/>
            <person name="Reynolds N."/>
            <person name="Sandor L."/>
            <person name="Smith M.W."/>
            <person name="Tsang A."/>
            <person name="Grigoriev I.V."/>
            <person name="Stajich J.E."/>
            <person name="Spatafora J.W."/>
        </authorList>
    </citation>
    <scope>NUCLEOTIDE SEQUENCE</scope>
    <source>
        <strain evidence="1">RSA 2281</strain>
    </source>
</reference>
<protein>
    <recommendedName>
        <fullName evidence="3">Helitron helicase-like domain-containing protein</fullName>
    </recommendedName>
</protein>
<evidence type="ECO:0000313" key="1">
    <source>
        <dbReference type="EMBL" id="KAI9257954.1"/>
    </source>
</evidence>
<dbReference type="PANTHER" id="PTHR45786">
    <property type="entry name" value="DNA BINDING PROTEIN-LIKE"/>
    <property type="match status" value="1"/>
</dbReference>
<evidence type="ECO:0000313" key="2">
    <source>
        <dbReference type="Proteomes" id="UP001209540"/>
    </source>
</evidence>
<gene>
    <name evidence="1" type="ORF">BDA99DRAFT_108653</name>
</gene>
<sequence length="315" mass="35634">MLLMLCESIRQLQVPSCRCGSTTHRRVTFRGCPLNERNVRRRIEPENPSLGGDNVNIIIENPAPQQLIPTEVIDVVSDEDTVAIKDGVPTNTNTNNDTTVRTRVCPRCGSPEHFHSNNRACPFNRNNESEYGPQFKIACTVSFVPGHISETYGDRPFGSVNVVIRAAREMRRRYDQQSYPEVAAMVVESMIDGSTTPHDIVINGRTSGIREISSLRPSYMLLHYVLMFPFGENGWFNGMRCVSTDNQSSNVILLDFCAYMLMIRGDDNIFHHHFGRLFQQLVVDNYARIEVHVCATLQHTNRSSVQNCIVVLVML</sequence>
<name>A0AAD5PCI7_9FUNG</name>
<dbReference type="EMBL" id="JAIXMP010000019">
    <property type="protein sequence ID" value="KAI9257954.1"/>
    <property type="molecule type" value="Genomic_DNA"/>
</dbReference>
<reference evidence="1" key="1">
    <citation type="journal article" date="2022" name="IScience">
        <title>Evolution of zygomycete secretomes and the origins of terrestrial fungal ecologies.</title>
        <authorList>
            <person name="Chang Y."/>
            <person name="Wang Y."/>
            <person name="Mondo S."/>
            <person name="Ahrendt S."/>
            <person name="Andreopoulos W."/>
            <person name="Barry K."/>
            <person name="Beard J."/>
            <person name="Benny G.L."/>
            <person name="Blankenship S."/>
            <person name="Bonito G."/>
            <person name="Cuomo C."/>
            <person name="Desiro A."/>
            <person name="Gervers K.A."/>
            <person name="Hundley H."/>
            <person name="Kuo A."/>
            <person name="LaButti K."/>
            <person name="Lang B.F."/>
            <person name="Lipzen A."/>
            <person name="O'Donnell K."/>
            <person name="Pangilinan J."/>
            <person name="Reynolds N."/>
            <person name="Sandor L."/>
            <person name="Smith M.E."/>
            <person name="Tsang A."/>
            <person name="Grigoriev I.V."/>
            <person name="Stajich J.E."/>
            <person name="Spatafora J.W."/>
        </authorList>
    </citation>
    <scope>NUCLEOTIDE SEQUENCE</scope>
    <source>
        <strain evidence="1">RSA 2281</strain>
    </source>
</reference>
<dbReference type="Proteomes" id="UP001209540">
    <property type="component" value="Unassembled WGS sequence"/>
</dbReference>
<dbReference type="PANTHER" id="PTHR45786:SF74">
    <property type="entry name" value="ATP-DEPENDENT DNA HELICASE"/>
    <property type="match status" value="1"/>
</dbReference>